<comment type="caution">
    <text evidence="3">The sequence shown here is derived from an EMBL/GenBank/DDBJ whole genome shotgun (WGS) entry which is preliminary data.</text>
</comment>
<dbReference type="Pfam" id="PF07707">
    <property type="entry name" value="BACK"/>
    <property type="match status" value="1"/>
</dbReference>
<feature type="compositionally biased region" description="Basic and acidic residues" evidence="1">
    <location>
        <begin position="321"/>
        <end position="330"/>
    </location>
</feature>
<dbReference type="OrthoDB" id="6083595at2759"/>
<dbReference type="AlphaFoldDB" id="A0A6A4X891"/>
<organism evidence="3 4">
    <name type="scientific">Amphibalanus amphitrite</name>
    <name type="common">Striped barnacle</name>
    <name type="synonym">Balanus amphitrite</name>
    <dbReference type="NCBI Taxonomy" id="1232801"/>
    <lineage>
        <taxon>Eukaryota</taxon>
        <taxon>Metazoa</taxon>
        <taxon>Ecdysozoa</taxon>
        <taxon>Arthropoda</taxon>
        <taxon>Crustacea</taxon>
        <taxon>Multicrustacea</taxon>
        <taxon>Cirripedia</taxon>
        <taxon>Thoracica</taxon>
        <taxon>Thoracicalcarea</taxon>
        <taxon>Balanomorpha</taxon>
        <taxon>Balanoidea</taxon>
        <taxon>Balanidae</taxon>
        <taxon>Amphibalaninae</taxon>
        <taxon>Amphibalanus</taxon>
    </lineage>
</organism>
<sequence length="359" mass="40712">MGVFSKCFLPPKAARVDLMVNGGEVVSTTVDIIQRNPVLNMLWQHSLSEPGKPLQLKDDKNDVVTLLRHLAGQPVDLSHRELAELIKLFCSVHQYQCYRLLSDILREMERFQSPEYLLRIYKVLRPLPELPEIGDPDGPSAPPEIDLRDVDPEQDDFAAQLTRTYQRCLQVIDSRSSEVLSSDALLSLPLELLEELIQRPTLKARELDIGRGLLRWLRHHRFNSPTGRSDPGRALVLESLRLLTMSPKDLKKLELETENILSREELEAVLRLAHHGSGPLPPQLEEYRSYWQCPRDGGKAGRGLLKRLVGHTKGKGHGSHRGQDVTDSAERREAIRQKRNRSADKIKMALATGVSFVFD</sequence>
<dbReference type="Proteomes" id="UP000440578">
    <property type="component" value="Unassembled WGS sequence"/>
</dbReference>
<accession>A0A6A4X891</accession>
<keyword evidence="4" id="KW-1185">Reference proteome</keyword>
<dbReference type="Gene3D" id="1.25.40.420">
    <property type="match status" value="1"/>
</dbReference>
<evidence type="ECO:0000313" key="4">
    <source>
        <dbReference type="Proteomes" id="UP000440578"/>
    </source>
</evidence>
<dbReference type="InterPro" id="IPR011705">
    <property type="entry name" value="BACK"/>
</dbReference>
<feature type="compositionally biased region" description="Basic residues" evidence="1">
    <location>
        <begin position="310"/>
        <end position="320"/>
    </location>
</feature>
<gene>
    <name evidence="3" type="ORF">FJT64_015814</name>
</gene>
<evidence type="ECO:0000259" key="2">
    <source>
        <dbReference type="SMART" id="SM00875"/>
    </source>
</evidence>
<name>A0A6A4X891_AMPAM</name>
<feature type="region of interest" description="Disordered" evidence="1">
    <location>
        <begin position="310"/>
        <end position="330"/>
    </location>
</feature>
<protein>
    <recommendedName>
        <fullName evidence="2">BACK domain-containing protein</fullName>
    </recommendedName>
</protein>
<reference evidence="3 4" key="1">
    <citation type="submission" date="2019-07" db="EMBL/GenBank/DDBJ databases">
        <title>Draft genome assembly of a fouling barnacle, Amphibalanus amphitrite (Darwin, 1854): The first reference genome for Thecostraca.</title>
        <authorList>
            <person name="Kim W."/>
        </authorList>
    </citation>
    <scope>NUCLEOTIDE SEQUENCE [LARGE SCALE GENOMIC DNA]</scope>
    <source>
        <strain evidence="3">SNU_AA5</strain>
        <tissue evidence="3">Soma without cirri and trophi</tissue>
    </source>
</reference>
<dbReference type="EMBL" id="VIIS01000074">
    <property type="protein sequence ID" value="KAF0313679.1"/>
    <property type="molecule type" value="Genomic_DNA"/>
</dbReference>
<feature type="domain" description="BACK" evidence="2">
    <location>
        <begin position="154"/>
        <end position="254"/>
    </location>
</feature>
<evidence type="ECO:0000256" key="1">
    <source>
        <dbReference type="SAM" id="MobiDB-lite"/>
    </source>
</evidence>
<proteinExistence type="predicted"/>
<dbReference type="SMART" id="SM00875">
    <property type="entry name" value="BACK"/>
    <property type="match status" value="1"/>
</dbReference>
<evidence type="ECO:0000313" key="3">
    <source>
        <dbReference type="EMBL" id="KAF0313679.1"/>
    </source>
</evidence>